<feature type="transmembrane region" description="Helical" evidence="8">
    <location>
        <begin position="21"/>
        <end position="43"/>
    </location>
</feature>
<keyword evidence="7 8" id="KW-0472">Membrane</keyword>
<accession>A0ABU0LV07</accession>
<dbReference type="RefSeq" id="WP_306891185.1">
    <property type="nucleotide sequence ID" value="NZ_JAUSVR010000013.1"/>
</dbReference>
<proteinExistence type="predicted"/>
<evidence type="ECO:0000313" key="10">
    <source>
        <dbReference type="Proteomes" id="UP001235094"/>
    </source>
</evidence>
<comment type="subcellular location">
    <subcellularLocation>
        <location evidence="1">Cell membrane</location>
        <topology evidence="1">Multi-pass membrane protein</topology>
    </subcellularLocation>
</comment>
<feature type="transmembrane region" description="Helical" evidence="8">
    <location>
        <begin position="304"/>
        <end position="324"/>
    </location>
</feature>
<feature type="transmembrane region" description="Helical" evidence="8">
    <location>
        <begin position="105"/>
        <end position="124"/>
    </location>
</feature>
<keyword evidence="6 8" id="KW-1133">Transmembrane helix</keyword>
<organism evidence="9 10">
    <name type="scientific">Ancylobacter amanitiformis</name>
    <dbReference type="NCBI Taxonomy" id="217069"/>
    <lineage>
        <taxon>Bacteria</taxon>
        <taxon>Pseudomonadati</taxon>
        <taxon>Pseudomonadota</taxon>
        <taxon>Alphaproteobacteria</taxon>
        <taxon>Hyphomicrobiales</taxon>
        <taxon>Xanthobacteraceae</taxon>
        <taxon>Ancylobacter</taxon>
    </lineage>
</organism>
<evidence type="ECO:0000256" key="6">
    <source>
        <dbReference type="ARBA" id="ARBA00022989"/>
    </source>
</evidence>
<keyword evidence="5 8" id="KW-0812">Transmembrane</keyword>
<comment type="caution">
    <text evidence="9">The sequence shown here is derived from an EMBL/GenBank/DDBJ whole genome shotgun (WGS) entry which is preliminary data.</text>
</comment>
<dbReference type="PANTHER" id="PTHR32196">
    <property type="entry name" value="ABC TRANSPORTER PERMEASE PROTEIN YPHD-RELATED-RELATED"/>
    <property type="match status" value="1"/>
</dbReference>
<evidence type="ECO:0000256" key="5">
    <source>
        <dbReference type="ARBA" id="ARBA00022692"/>
    </source>
</evidence>
<dbReference type="PANTHER" id="PTHR32196:SF21">
    <property type="entry name" value="ABC TRANSPORTER PERMEASE PROTEIN YPHD-RELATED"/>
    <property type="match status" value="1"/>
</dbReference>
<feature type="transmembrane region" description="Helical" evidence="8">
    <location>
        <begin position="55"/>
        <end position="74"/>
    </location>
</feature>
<keyword evidence="2" id="KW-0813">Transport</keyword>
<name>A0ABU0LV07_9HYPH</name>
<gene>
    <name evidence="9" type="ORF">QOZ99_003414</name>
</gene>
<evidence type="ECO:0000313" key="9">
    <source>
        <dbReference type="EMBL" id="MDQ0512504.1"/>
    </source>
</evidence>
<evidence type="ECO:0000256" key="4">
    <source>
        <dbReference type="ARBA" id="ARBA00022519"/>
    </source>
</evidence>
<dbReference type="Pfam" id="PF02653">
    <property type="entry name" value="BPD_transp_2"/>
    <property type="match status" value="1"/>
</dbReference>
<evidence type="ECO:0000256" key="2">
    <source>
        <dbReference type="ARBA" id="ARBA00022448"/>
    </source>
</evidence>
<dbReference type="EMBL" id="JAUSVR010000013">
    <property type="protein sequence ID" value="MDQ0512504.1"/>
    <property type="molecule type" value="Genomic_DNA"/>
</dbReference>
<reference evidence="9 10" key="1">
    <citation type="submission" date="2023-07" db="EMBL/GenBank/DDBJ databases">
        <title>Genomic Encyclopedia of Type Strains, Phase IV (KMG-IV): sequencing the most valuable type-strain genomes for metagenomic binning, comparative biology and taxonomic classification.</title>
        <authorList>
            <person name="Goeker M."/>
        </authorList>
    </citation>
    <scope>NUCLEOTIDE SEQUENCE [LARGE SCALE GENOMIC DNA]</scope>
    <source>
        <strain evidence="9 10">DSM 15561</strain>
    </source>
</reference>
<dbReference type="Proteomes" id="UP001235094">
    <property type="component" value="Unassembled WGS sequence"/>
</dbReference>
<evidence type="ECO:0000256" key="3">
    <source>
        <dbReference type="ARBA" id="ARBA00022475"/>
    </source>
</evidence>
<feature type="transmembrane region" description="Helical" evidence="8">
    <location>
        <begin position="131"/>
        <end position="150"/>
    </location>
</feature>
<feature type="transmembrane region" description="Helical" evidence="8">
    <location>
        <begin position="279"/>
        <end position="298"/>
    </location>
</feature>
<feature type="transmembrane region" description="Helical" evidence="8">
    <location>
        <begin position="250"/>
        <end position="267"/>
    </location>
</feature>
<dbReference type="CDD" id="cd06579">
    <property type="entry name" value="TM_PBP1_transp_AraH_like"/>
    <property type="match status" value="1"/>
</dbReference>
<feature type="transmembrane region" description="Helical" evidence="8">
    <location>
        <begin position="223"/>
        <end position="244"/>
    </location>
</feature>
<evidence type="ECO:0000256" key="7">
    <source>
        <dbReference type="ARBA" id="ARBA00023136"/>
    </source>
</evidence>
<evidence type="ECO:0000256" key="8">
    <source>
        <dbReference type="SAM" id="Phobius"/>
    </source>
</evidence>
<keyword evidence="3" id="KW-1003">Cell membrane</keyword>
<keyword evidence="4" id="KW-0997">Cell inner membrane</keyword>
<dbReference type="InterPro" id="IPR001851">
    <property type="entry name" value="ABC_transp_permease"/>
</dbReference>
<evidence type="ECO:0000256" key="1">
    <source>
        <dbReference type="ARBA" id="ARBA00004651"/>
    </source>
</evidence>
<sequence length="333" mass="33652">MRTKRLPDTPGLPGRRGLPRLARPPAVALVCLGLFLLCCAFVPRFASFGNIENVLRVASILCVVACGQAVVILLGGIEFSFGASAALASVVTVTALPALGPVGGLAAGGASVIAIGAVNGFLVGRLALPPVIVTLGTLMMASGAAAWLVGGLPIDAPPSAAFSWPARGRVLGVPVPILAALLACAALHLMLAHGRIGRLWYHVGANPVAARLAGLDVTRITTLGYAVAGAFCAVGAIILTSRVASGQPALAPNLPFETIAACAIGGLPLSGGRGRVSQVVFGVLTVAMLNNAVVLINLPVAWQLVLLGLAVLAAVGLQKDWAALARLARRRGR</sequence>
<feature type="transmembrane region" description="Helical" evidence="8">
    <location>
        <begin position="170"/>
        <end position="191"/>
    </location>
</feature>
<protein>
    <submittedName>
        <fullName evidence="9">Ribose/xylose/arabinose/galactoside ABC-type transport system permease subunit</fullName>
    </submittedName>
</protein>
<keyword evidence="10" id="KW-1185">Reference proteome</keyword>